<comment type="caution">
    <text evidence="1">The sequence shown here is derived from an EMBL/GenBank/DDBJ whole genome shotgun (WGS) entry which is preliminary data.</text>
</comment>
<organism evidence="1 2">
    <name type="scientific">Parvularcula mediterranea</name>
    <dbReference type="NCBI Taxonomy" id="2732508"/>
    <lineage>
        <taxon>Bacteria</taxon>
        <taxon>Pseudomonadati</taxon>
        <taxon>Pseudomonadota</taxon>
        <taxon>Alphaproteobacteria</taxon>
        <taxon>Parvularculales</taxon>
        <taxon>Parvularculaceae</taxon>
        <taxon>Parvularcula</taxon>
    </lineage>
</organism>
<protein>
    <recommendedName>
        <fullName evidence="3">YbjN domain-containing protein</fullName>
    </recommendedName>
</protein>
<dbReference type="Proteomes" id="UP000536835">
    <property type="component" value="Unassembled WGS sequence"/>
</dbReference>
<dbReference type="EMBL" id="JABFCX010000002">
    <property type="protein sequence ID" value="NNU15627.1"/>
    <property type="molecule type" value="Genomic_DNA"/>
</dbReference>
<sequence length="221" mass="24192">MGKPLPCVAEPITWLTNVTGETQRDRHLQAFFFRRGLPRLFGATSFYQILRGNIMRGLLLSLLAFGLVGTASAQDLRPVKEAMTAADIEQVLAEAGLNPTMSKDAKTGDPVATGNADGVIFIVRAVECGGRPKACQQLVMFANFEMRRDITDRDFRIVNSFNDGNKNGRAYVLEGSDQIGVDYVIDLTGGVTGEHISARLGKWPNIISTFREQMMEAYAGS</sequence>
<evidence type="ECO:0008006" key="3">
    <source>
        <dbReference type="Google" id="ProtNLM"/>
    </source>
</evidence>
<accession>A0A7Y3RLP6</accession>
<name>A0A7Y3RLP6_9PROT</name>
<proteinExistence type="predicted"/>
<reference evidence="1 2" key="1">
    <citation type="submission" date="2020-05" db="EMBL/GenBank/DDBJ databases">
        <title>Parvularcula mediterraneae sp. nov., isolated from polypropylene straw from shallow seawater of the seashore of Laganas in Zakynthos island, Greece.</title>
        <authorList>
            <person name="Szabo I."/>
            <person name="Al-Omari J."/>
            <person name="Rado J."/>
            <person name="Szerdahelyi G.S."/>
        </authorList>
    </citation>
    <scope>NUCLEOTIDE SEQUENCE [LARGE SCALE GENOMIC DNA]</scope>
    <source>
        <strain evidence="1 2">ZS-1/3</strain>
    </source>
</reference>
<evidence type="ECO:0000313" key="2">
    <source>
        <dbReference type="Proteomes" id="UP000536835"/>
    </source>
</evidence>
<keyword evidence="2" id="KW-1185">Reference proteome</keyword>
<gene>
    <name evidence="1" type="ORF">HK107_04760</name>
</gene>
<dbReference type="AlphaFoldDB" id="A0A7Y3RLP6"/>
<dbReference type="Pfam" id="PF10722">
    <property type="entry name" value="YbjN"/>
    <property type="match status" value="1"/>
</dbReference>
<evidence type="ECO:0000313" key="1">
    <source>
        <dbReference type="EMBL" id="NNU15627.1"/>
    </source>
</evidence>
<dbReference type="InterPro" id="IPR019660">
    <property type="entry name" value="Put_sensory_transdc_reg_YbjN"/>
</dbReference>